<evidence type="ECO:0000313" key="2">
    <source>
        <dbReference type="Proteomes" id="UP000656274"/>
    </source>
</evidence>
<name>A0ABR9WN40_9FLAO</name>
<organism evidence="1 2">
    <name type="scientific">Flavobacterium proteolyticum</name>
    <dbReference type="NCBI Taxonomy" id="2911683"/>
    <lineage>
        <taxon>Bacteria</taxon>
        <taxon>Pseudomonadati</taxon>
        <taxon>Bacteroidota</taxon>
        <taxon>Flavobacteriia</taxon>
        <taxon>Flavobacteriales</taxon>
        <taxon>Flavobacteriaceae</taxon>
        <taxon>Flavobacterium</taxon>
    </lineage>
</organism>
<evidence type="ECO:0000313" key="1">
    <source>
        <dbReference type="EMBL" id="MBE9575312.1"/>
    </source>
</evidence>
<evidence type="ECO:0008006" key="3">
    <source>
        <dbReference type="Google" id="ProtNLM"/>
    </source>
</evidence>
<reference evidence="1 2" key="1">
    <citation type="submission" date="2020-10" db="EMBL/GenBank/DDBJ databases">
        <title>The genome sequence of Flavobacterium aquaticum 1Y8A.</title>
        <authorList>
            <person name="Liu Y."/>
        </authorList>
    </citation>
    <scope>NUCLEOTIDE SEQUENCE [LARGE SCALE GENOMIC DNA]</scope>
    <source>
        <strain evidence="1 2">1Y8A</strain>
    </source>
</reference>
<dbReference type="InterPro" id="IPR008969">
    <property type="entry name" value="CarboxyPept-like_regulatory"/>
</dbReference>
<protein>
    <recommendedName>
        <fullName evidence="3">TonB-linked outer membrane protein, SusC/RagA family</fullName>
    </recommendedName>
</protein>
<gene>
    <name evidence="1" type="ORF">IM755_01190</name>
</gene>
<dbReference type="SUPFAM" id="SSF49464">
    <property type="entry name" value="Carboxypeptidase regulatory domain-like"/>
    <property type="match status" value="1"/>
</dbReference>
<dbReference type="Proteomes" id="UP000656274">
    <property type="component" value="Unassembled WGS sequence"/>
</dbReference>
<accession>A0ABR9WN40</accession>
<dbReference type="EMBL" id="JADFTZ010000001">
    <property type="protein sequence ID" value="MBE9575312.1"/>
    <property type="molecule type" value="Genomic_DNA"/>
</dbReference>
<keyword evidence="2" id="KW-1185">Reference proteome</keyword>
<dbReference type="RefSeq" id="WP_194093247.1">
    <property type="nucleotide sequence ID" value="NZ_JADFTZ010000001.1"/>
</dbReference>
<sequence length="251" mass="28671">MTKQLLLFLLFFSFLGWAQSDTIIKGKVVSTSSSLEGIHILNLNKGIGVATNDRGYFSIRVTIGDTLQFSAIHLIATKHIIEKDDFGENLLFVEMKSKLNELEEVTIVQYKNINAVSLGIIPKNQKTYTPAERKLKAASEMSIGTIISIDPLLNWISGRTRMLKKEVEVERKEFLIDRTADYYQKEYFTDVLKIPEDYVDGFLFYVVENSRFVMAMKDKNKTMATFILSELAVEYLKVSELQPSISDKNEK</sequence>
<comment type="caution">
    <text evidence="1">The sequence shown here is derived from an EMBL/GenBank/DDBJ whole genome shotgun (WGS) entry which is preliminary data.</text>
</comment>
<proteinExistence type="predicted"/>